<dbReference type="InterPro" id="IPR003613">
    <property type="entry name" value="Ubox_domain"/>
</dbReference>
<keyword evidence="3" id="KW-0808">Transferase</keyword>
<dbReference type="GO" id="GO:0071218">
    <property type="term" value="P:cellular response to misfolded protein"/>
    <property type="evidence" value="ECO:0007669"/>
    <property type="project" value="TreeGrafter"/>
</dbReference>
<gene>
    <name evidence="7" type="ORF">C0J50_10574</name>
</gene>
<dbReference type="Proteomes" id="UP001205998">
    <property type="component" value="Unassembled WGS sequence"/>
</dbReference>
<sequence>NLEDYREKQGDDNLSDSDISKIKTKHDKYLTDMDELFSQVDEKRKKREIPDYLCGKISFELMREPCITPSGITYDRKDIEEHLQ</sequence>
<proteinExistence type="predicted"/>
<dbReference type="Gene3D" id="6.10.140.2020">
    <property type="match status" value="1"/>
</dbReference>
<feature type="domain" description="U-box" evidence="6">
    <location>
        <begin position="48"/>
        <end position="84"/>
    </location>
</feature>
<dbReference type="InterPro" id="IPR013083">
    <property type="entry name" value="Znf_RING/FYVE/PHD"/>
</dbReference>
<dbReference type="GO" id="GO:0061630">
    <property type="term" value="F:ubiquitin protein ligase activity"/>
    <property type="evidence" value="ECO:0007669"/>
    <property type="project" value="UniProtKB-EC"/>
</dbReference>
<dbReference type="GO" id="GO:0030018">
    <property type="term" value="C:Z disc"/>
    <property type="evidence" value="ECO:0007669"/>
    <property type="project" value="TreeGrafter"/>
</dbReference>
<feature type="non-terminal residue" evidence="7">
    <location>
        <position position="84"/>
    </location>
</feature>
<dbReference type="PROSITE" id="PS51698">
    <property type="entry name" value="U_BOX"/>
    <property type="match status" value="1"/>
</dbReference>
<dbReference type="GO" id="GO:0045862">
    <property type="term" value="P:positive regulation of proteolysis"/>
    <property type="evidence" value="ECO:0007669"/>
    <property type="project" value="TreeGrafter"/>
</dbReference>
<dbReference type="GO" id="GO:0006515">
    <property type="term" value="P:protein quality control for misfolded or incompletely synthesized proteins"/>
    <property type="evidence" value="ECO:0007669"/>
    <property type="project" value="TreeGrafter"/>
</dbReference>
<evidence type="ECO:0000313" key="7">
    <source>
        <dbReference type="EMBL" id="KAI5628767.1"/>
    </source>
</evidence>
<dbReference type="PANTHER" id="PTHR46803:SF2">
    <property type="entry name" value="E3 UBIQUITIN-PROTEIN LIGASE CHIP"/>
    <property type="match status" value="1"/>
</dbReference>
<evidence type="ECO:0000256" key="5">
    <source>
        <dbReference type="ARBA" id="ARBA00022786"/>
    </source>
</evidence>
<keyword evidence="5" id="KW-0833">Ubl conjugation pathway</keyword>
<dbReference type="GO" id="GO:0000209">
    <property type="term" value="P:protein polyubiquitination"/>
    <property type="evidence" value="ECO:0007669"/>
    <property type="project" value="TreeGrafter"/>
</dbReference>
<evidence type="ECO:0000313" key="8">
    <source>
        <dbReference type="Proteomes" id="UP001205998"/>
    </source>
</evidence>
<evidence type="ECO:0000256" key="1">
    <source>
        <dbReference type="ARBA" id="ARBA00000900"/>
    </source>
</evidence>
<dbReference type="PANTHER" id="PTHR46803">
    <property type="entry name" value="E3 UBIQUITIN-PROTEIN LIGASE CHIP"/>
    <property type="match status" value="1"/>
</dbReference>
<dbReference type="SUPFAM" id="SSF57850">
    <property type="entry name" value="RING/U-box"/>
    <property type="match status" value="1"/>
</dbReference>
<dbReference type="Gene3D" id="3.30.40.10">
    <property type="entry name" value="Zinc/RING finger domain, C3HC4 (zinc finger)"/>
    <property type="match status" value="1"/>
</dbReference>
<accession>A0AAD5FUY1</accession>
<evidence type="ECO:0000256" key="4">
    <source>
        <dbReference type="ARBA" id="ARBA00022737"/>
    </source>
</evidence>
<evidence type="ECO:0000256" key="2">
    <source>
        <dbReference type="ARBA" id="ARBA00012483"/>
    </source>
</evidence>
<dbReference type="GO" id="GO:0051087">
    <property type="term" value="F:protein-folding chaperone binding"/>
    <property type="evidence" value="ECO:0007669"/>
    <property type="project" value="TreeGrafter"/>
</dbReference>
<dbReference type="EC" id="2.3.2.27" evidence="2"/>
<dbReference type="AlphaFoldDB" id="A0AAD5FUY1"/>
<reference evidence="7" key="1">
    <citation type="submission" date="2018-07" db="EMBL/GenBank/DDBJ databases">
        <title>Comparative genomics of catfishes provides insights into carnivory and benthic adaptation.</title>
        <authorList>
            <person name="Zhang Y."/>
            <person name="Wang D."/>
            <person name="Peng Z."/>
            <person name="Zheng S."/>
            <person name="Shao F."/>
            <person name="Tao W."/>
        </authorList>
    </citation>
    <scope>NUCLEOTIDE SEQUENCE</scope>
    <source>
        <strain evidence="7">Chongqing</strain>
    </source>
</reference>
<feature type="non-terminal residue" evidence="7">
    <location>
        <position position="1"/>
    </location>
</feature>
<evidence type="ECO:0000259" key="6">
    <source>
        <dbReference type="PROSITE" id="PS51698"/>
    </source>
</evidence>
<evidence type="ECO:0000256" key="3">
    <source>
        <dbReference type="ARBA" id="ARBA00022679"/>
    </source>
</evidence>
<protein>
    <recommendedName>
        <fullName evidence="2">RING-type E3 ubiquitin transferase</fullName>
        <ecNumber evidence="2">2.3.2.27</ecNumber>
    </recommendedName>
</protein>
<keyword evidence="8" id="KW-1185">Reference proteome</keyword>
<dbReference type="Pfam" id="PF18391">
    <property type="entry name" value="CHIP_TPR_N"/>
    <property type="match status" value="1"/>
</dbReference>
<name>A0AAD5FUY1_SILAS</name>
<comment type="caution">
    <text evidence="7">The sequence shown here is derived from an EMBL/GenBank/DDBJ whole genome shotgun (WGS) entry which is preliminary data.</text>
</comment>
<keyword evidence="4" id="KW-0677">Repeat</keyword>
<dbReference type="Pfam" id="PF04564">
    <property type="entry name" value="U-box"/>
    <property type="match status" value="1"/>
</dbReference>
<comment type="catalytic activity">
    <reaction evidence="1">
        <text>S-ubiquitinyl-[E2 ubiquitin-conjugating enzyme]-L-cysteine + [acceptor protein]-L-lysine = [E2 ubiquitin-conjugating enzyme]-L-cysteine + N(6)-ubiquitinyl-[acceptor protein]-L-lysine.</text>
        <dbReference type="EC" id="2.3.2.27"/>
    </reaction>
</comment>
<dbReference type="InterPro" id="IPR041312">
    <property type="entry name" value="CHIP_TPR_N"/>
</dbReference>
<organism evidence="7 8">
    <name type="scientific">Silurus asotus</name>
    <name type="common">Amur catfish</name>
    <name type="synonym">Parasilurus asotus</name>
    <dbReference type="NCBI Taxonomy" id="30991"/>
    <lineage>
        <taxon>Eukaryota</taxon>
        <taxon>Metazoa</taxon>
        <taxon>Chordata</taxon>
        <taxon>Craniata</taxon>
        <taxon>Vertebrata</taxon>
        <taxon>Euteleostomi</taxon>
        <taxon>Actinopterygii</taxon>
        <taxon>Neopterygii</taxon>
        <taxon>Teleostei</taxon>
        <taxon>Ostariophysi</taxon>
        <taxon>Siluriformes</taxon>
        <taxon>Siluridae</taxon>
        <taxon>Silurus</taxon>
    </lineage>
</organism>
<dbReference type="EMBL" id="MU542722">
    <property type="protein sequence ID" value="KAI5628767.1"/>
    <property type="molecule type" value="Genomic_DNA"/>
</dbReference>
<dbReference type="GO" id="GO:0043161">
    <property type="term" value="P:proteasome-mediated ubiquitin-dependent protein catabolic process"/>
    <property type="evidence" value="ECO:0007669"/>
    <property type="project" value="TreeGrafter"/>
</dbReference>